<evidence type="ECO:0000313" key="2">
    <source>
        <dbReference type="Proteomes" id="UP001158961"/>
    </source>
</evidence>
<gene>
    <name evidence="1" type="ORF">DAPPPG734_24280</name>
</gene>
<evidence type="ECO:0000313" key="1">
    <source>
        <dbReference type="EMBL" id="CAH6377048.1"/>
    </source>
</evidence>
<dbReference type="RefSeq" id="WP_031594216.1">
    <property type="nucleotide sequence ID" value="NZ_JACBPL010000014.1"/>
</dbReference>
<organism evidence="1 2">
    <name type="scientific">Enterobacter agglomerans</name>
    <name type="common">Erwinia herbicola</name>
    <name type="synonym">Pantoea agglomerans</name>
    <dbReference type="NCBI Taxonomy" id="549"/>
    <lineage>
        <taxon>Bacteria</taxon>
        <taxon>Pseudomonadati</taxon>
        <taxon>Pseudomonadota</taxon>
        <taxon>Gammaproteobacteria</taxon>
        <taxon>Enterobacterales</taxon>
        <taxon>Erwiniaceae</taxon>
        <taxon>Pantoea</taxon>
        <taxon>Pantoea agglomerans group</taxon>
    </lineage>
</organism>
<keyword evidence="1" id="KW-0614">Plasmid</keyword>
<protein>
    <recommendedName>
        <fullName evidence="3">DUF2116 family Zn-ribbon domain-containing protein</fullName>
    </recommendedName>
</protein>
<geneLocation type="plasmid" evidence="1 2">
    <name>P2</name>
</geneLocation>
<dbReference type="Proteomes" id="UP001158961">
    <property type="component" value="Plasmid P2"/>
</dbReference>
<evidence type="ECO:0008006" key="3">
    <source>
        <dbReference type="Google" id="ProtNLM"/>
    </source>
</evidence>
<reference evidence="1" key="1">
    <citation type="submission" date="2022-05" db="EMBL/GenBank/DDBJ databases">
        <authorList>
            <person name="Pothier F. J."/>
        </authorList>
    </citation>
    <scope>NUCLEOTIDE SEQUENCE</scope>
    <source>
        <strain evidence="1">DAPP-PG734</strain>
        <plasmid evidence="1">P2</plasmid>
    </source>
</reference>
<dbReference type="EMBL" id="OW970317">
    <property type="protein sequence ID" value="CAH6377048.1"/>
    <property type="molecule type" value="Genomic_DNA"/>
</dbReference>
<proteinExistence type="predicted"/>
<accession>A0AAN2FH86</accession>
<dbReference type="AlphaFoldDB" id="A0AAN2FH86"/>
<sequence>MDDADLAHEVQEALIASALSARKPGLTSPDGRCIWCRDEAAVAGTAFCSAECGEDYFRNEHQVKQRYIPSKSPADNSGNNT</sequence>
<name>A0AAN2FH86_ENTAG</name>